<keyword evidence="3" id="KW-1185">Reference proteome</keyword>
<dbReference type="Pfam" id="PF00753">
    <property type="entry name" value="Lactamase_B"/>
    <property type="match status" value="1"/>
</dbReference>
<dbReference type="InterPro" id="IPR001279">
    <property type="entry name" value="Metallo-B-lactamas"/>
</dbReference>
<feature type="domain" description="Metallo-beta-lactamase" evidence="1">
    <location>
        <begin position="17"/>
        <end position="211"/>
    </location>
</feature>
<sequence>MEKIHILDLSFLNTEDAIASFLVESDQGPILIETGPESTYTTLEKRVAALGYQIEDIKHVLLTHIHFDHAGAAWRLAALGAKIYVHPVGKPHLESPEKLWNSAKQIYGDDMERLWGEMAPIPEIQVIPVQHDKELHIGNTRFKALHTPGHAIHHIAWKLGNIIFTGDVAGVKINGGPVVPPCPPPDIHIEAWRTSLAILKAEQPEALYLTHFGVIHDVYRHLDNLSYILNDWASWIKPYFESNTAQKEVIPQFMAYTKSQLKKEGCTEDLIQVYEYANPSWMSVAGLFRYWKLKSQGRI</sequence>
<evidence type="ECO:0000259" key="1">
    <source>
        <dbReference type="SMART" id="SM00849"/>
    </source>
</evidence>
<proteinExistence type="predicted"/>
<dbReference type="AlphaFoldDB" id="K1LC67"/>
<dbReference type="InterPro" id="IPR050855">
    <property type="entry name" value="NDM-1-like"/>
</dbReference>
<name>K1LC67_CECL9</name>
<dbReference type="InterPro" id="IPR036866">
    <property type="entry name" value="RibonucZ/Hydroxyglut_hydro"/>
</dbReference>
<accession>K1LC67</accession>
<dbReference type="SMART" id="SM00849">
    <property type="entry name" value="Lactamase_B"/>
    <property type="match status" value="1"/>
</dbReference>
<dbReference type="PATRIC" id="fig|1225176.3.peg.3615"/>
<comment type="caution">
    <text evidence="2">The sequence shown here is derived from an EMBL/GenBank/DDBJ whole genome shotgun (WGS) entry which is preliminary data.</text>
</comment>
<gene>
    <name evidence="2" type="ORF">B879_03406</name>
</gene>
<dbReference type="InterPro" id="IPR037482">
    <property type="entry name" value="ST1585_MBL-fold"/>
</dbReference>
<dbReference type="CDD" id="cd07726">
    <property type="entry name" value="ST1585-like_MBL-fold"/>
    <property type="match status" value="1"/>
</dbReference>
<dbReference type="RefSeq" id="WP_009186423.1">
    <property type="nucleotide sequence ID" value="NZ_AMGM01000077.1"/>
</dbReference>
<dbReference type="Proteomes" id="UP000004478">
    <property type="component" value="Unassembled WGS sequence"/>
</dbReference>
<protein>
    <submittedName>
        <fullName evidence="2">Metallo-beta-lactamase superfamily protein</fullName>
    </submittedName>
</protein>
<dbReference type="PANTHER" id="PTHR42951">
    <property type="entry name" value="METALLO-BETA-LACTAMASE DOMAIN-CONTAINING"/>
    <property type="match status" value="1"/>
</dbReference>
<dbReference type="Gene3D" id="3.60.15.10">
    <property type="entry name" value="Ribonuclease Z/Hydroxyacylglutathione hydrolase-like"/>
    <property type="match status" value="1"/>
</dbReference>
<dbReference type="EMBL" id="AMGM01000077">
    <property type="protein sequence ID" value="EKB47978.1"/>
    <property type="molecule type" value="Genomic_DNA"/>
</dbReference>
<evidence type="ECO:0000313" key="2">
    <source>
        <dbReference type="EMBL" id="EKB47978.1"/>
    </source>
</evidence>
<dbReference type="SUPFAM" id="SSF56281">
    <property type="entry name" value="Metallo-hydrolase/oxidoreductase"/>
    <property type="match status" value="1"/>
</dbReference>
<reference evidence="2 3" key="1">
    <citation type="journal article" date="2012" name="J. Bacteriol.">
        <title>Draft Genome Sequence of Cecembia lonarensis Strain LW9T, Isolated from Lonar Lake, a Haloalkaline Lake in India.</title>
        <authorList>
            <person name="Shivaji S."/>
            <person name="Ara S."/>
            <person name="Singh A."/>
            <person name="Pinnaka A.K."/>
        </authorList>
    </citation>
    <scope>NUCLEOTIDE SEQUENCE [LARGE SCALE GENOMIC DNA]</scope>
    <source>
        <strain evidence="2 3">LW9</strain>
    </source>
</reference>
<dbReference type="OrthoDB" id="9802248at2"/>
<dbReference type="PANTHER" id="PTHR42951:SF22">
    <property type="entry name" value="METALLO BETA-LACTAMASE SUPERFAMILY LIPOPROTEIN"/>
    <property type="match status" value="1"/>
</dbReference>
<evidence type="ECO:0000313" key="3">
    <source>
        <dbReference type="Proteomes" id="UP000004478"/>
    </source>
</evidence>
<organism evidence="2 3">
    <name type="scientific">Cecembia lonarensis (strain CCUG 58316 / KCTC 22772 / LW9)</name>
    <dbReference type="NCBI Taxonomy" id="1225176"/>
    <lineage>
        <taxon>Bacteria</taxon>
        <taxon>Pseudomonadati</taxon>
        <taxon>Bacteroidota</taxon>
        <taxon>Cytophagia</taxon>
        <taxon>Cytophagales</taxon>
        <taxon>Cyclobacteriaceae</taxon>
        <taxon>Cecembia</taxon>
    </lineage>
</organism>